<dbReference type="InterPro" id="IPR035994">
    <property type="entry name" value="Nucleoside_phosphorylase_sf"/>
</dbReference>
<dbReference type="SUPFAM" id="SSF53167">
    <property type="entry name" value="Purine and uridine phosphorylases"/>
    <property type="match status" value="1"/>
</dbReference>
<evidence type="ECO:0000313" key="3">
    <source>
        <dbReference type="EMBL" id="PAA65175.1"/>
    </source>
</evidence>
<comment type="caution">
    <text evidence="3">The sequence shown here is derived from an EMBL/GenBank/DDBJ whole genome shotgun (WGS) entry which is preliminary data.</text>
</comment>
<evidence type="ECO:0000313" key="4">
    <source>
        <dbReference type="Proteomes" id="UP000215902"/>
    </source>
</evidence>
<proteinExistence type="predicted"/>
<accession>A0A267EUF2</accession>
<evidence type="ECO:0008006" key="5">
    <source>
        <dbReference type="Google" id="ProtNLM"/>
    </source>
</evidence>
<dbReference type="OrthoDB" id="6129702at2759"/>
<dbReference type="STRING" id="282301.A0A267EUF2"/>
<dbReference type="PANTHER" id="PTHR47705:SF1">
    <property type="entry name" value="PNP_UDP_1 DOMAIN-CONTAINING PROTEIN"/>
    <property type="match status" value="1"/>
</dbReference>
<feature type="region of interest" description="Disordered" evidence="2">
    <location>
        <begin position="960"/>
        <end position="995"/>
    </location>
</feature>
<organism evidence="3 4">
    <name type="scientific">Macrostomum lignano</name>
    <dbReference type="NCBI Taxonomy" id="282301"/>
    <lineage>
        <taxon>Eukaryota</taxon>
        <taxon>Metazoa</taxon>
        <taxon>Spiralia</taxon>
        <taxon>Lophotrochozoa</taxon>
        <taxon>Platyhelminthes</taxon>
        <taxon>Rhabditophora</taxon>
        <taxon>Macrostomorpha</taxon>
        <taxon>Macrostomida</taxon>
        <taxon>Macrostomidae</taxon>
        <taxon>Macrostomum</taxon>
    </lineage>
</organism>
<sequence length="1296" mass="140314">MLPQHSYYSDYRYAPDEIPLEEFVLPASPSELAGALADCGIPTPDRLQQLQRSRGQPPLTSPTSAQQKPQPFPPSRLKSELLEPARYEAGLARIRTLDLQSGSDLAGLCRRLFADCPEDLDRTVAAFGLVCRLAERPRELHRLPCLADRAAGRPDWQSEVFEAVMSLSGVPCQRLEGLKKGANYATGHRSHVGGAWFACFIDGEWRHVDAIWGSAGLPLAADAEASEAAVAAAAVPQRNDFFFLTDPARLAFSHHPLLPEGAGPDWQLLARPLSLDEFHRLPAYFDGNRAAMGVCGLRPVNCPLCVIPCQGGVADLLLQETVAGRYRYIVQAEQVGSRNSGSTPVAGAAVSKPIRLASGRVCLKFLAPLAGRFELRVGVQRGPDWLTEHFAAYVVHCPAAAPEPANFPAGQLAEFGLTEEAELEGVQLMGCQPEEAEAATLEAEDGEAAWLLTSTNPLGDNPDAPLPCCVTFGGDVDSPTDTGDGLKRHVLQWSERAGRDRRFRFLAPRSGWFAVTIWRDAARLRPLCELLLVADTAASGAHLGLPGCDSLLGWPANVDNQQQRRLGRRRLTDEIQLKSPTLPGGGGEPCLSLRHEAELTLLFRTQGRYVARAILQRLRPGDLLAEPLSSFVMVNGAPEGFQVHIRFPQPGNYLLDIRVLPRREEVDASADVAAPTETEVEQPLCLLLLRSLCTALVPPAAFPQVLDAAAASDFQLLEPLNRRVSSSERPTVIRLASLEPSSERRSLLALVVEDRGGPAWRLPFEAADPAGLSSLRLDQEAGNSASRRRSLKVVTRTAGDTDREVPLLAFELLPEAGAEAVVEGEGAAARRASLELARSESRRRWQRENWRRAAIDGLEPLTWDAEQWERRTAEALAEQRANRAAELEQRNRELEAKRLQDQLVSLVEAAFPNVLNRNELVGAIESADSSSDRGATESALDELVAQRRLFMRPVPGGTAYLLQEEQPEGSEISRSSKIGNKKLQQPSQSESGADRWGMGRVVSFNRANFADLQLLRRARPTVAMVTRLMCEKRALDAVTLDKESFVQYETRGGGRDSHVYTLGRIGRRRVVSTKLPAVVGSPDGLQARVACGNVVTRLLGVFQDVEHLLLVGVGGSPSGACRLGDVFIGDGDAGDVGGDYLDVARGRSWRSVDRRLLTAARAAAEPVEDKAEEAINWTSILESLAAEAPAFARPPRTTVAAPNVAFGAVSCGALSGAADRLASNTTSKVIGADAGFDEVLESALGSRCDSFLLIRGCADSHTGEQGLHWQPFAALAAACFAEAAVRRLHGTTDYVV</sequence>
<reference evidence="3 4" key="1">
    <citation type="submission" date="2017-06" db="EMBL/GenBank/DDBJ databases">
        <title>A platform for efficient transgenesis in Macrostomum lignano, a flatworm model organism for stem cell research.</title>
        <authorList>
            <person name="Berezikov E."/>
        </authorList>
    </citation>
    <scope>NUCLEOTIDE SEQUENCE [LARGE SCALE GENOMIC DNA]</scope>
    <source>
        <strain evidence="3">DV1</strain>
        <tissue evidence="3">Whole organism</tissue>
    </source>
</reference>
<feature type="region of interest" description="Disordered" evidence="2">
    <location>
        <begin position="48"/>
        <end position="77"/>
    </location>
</feature>
<dbReference type="PANTHER" id="PTHR47705">
    <property type="entry name" value="AGAP000321-PA"/>
    <property type="match status" value="1"/>
</dbReference>
<keyword evidence="1" id="KW-0175">Coiled coil</keyword>
<dbReference type="Gene3D" id="3.40.50.1580">
    <property type="entry name" value="Nucleoside phosphorylase domain"/>
    <property type="match status" value="1"/>
</dbReference>
<feature type="compositionally biased region" description="Polar residues" evidence="2">
    <location>
        <begin position="972"/>
        <end position="991"/>
    </location>
</feature>
<dbReference type="GO" id="GO:0003824">
    <property type="term" value="F:catalytic activity"/>
    <property type="evidence" value="ECO:0007669"/>
    <property type="project" value="InterPro"/>
</dbReference>
<dbReference type="EMBL" id="NIVC01001676">
    <property type="protein sequence ID" value="PAA65175.1"/>
    <property type="molecule type" value="Genomic_DNA"/>
</dbReference>
<evidence type="ECO:0000256" key="2">
    <source>
        <dbReference type="SAM" id="MobiDB-lite"/>
    </source>
</evidence>
<dbReference type="GO" id="GO:0009116">
    <property type="term" value="P:nucleoside metabolic process"/>
    <property type="evidence" value="ECO:0007669"/>
    <property type="project" value="InterPro"/>
</dbReference>
<evidence type="ECO:0000256" key="1">
    <source>
        <dbReference type="SAM" id="Coils"/>
    </source>
</evidence>
<name>A0A267EUF2_9PLAT</name>
<dbReference type="Proteomes" id="UP000215902">
    <property type="component" value="Unassembled WGS sequence"/>
</dbReference>
<gene>
    <name evidence="3" type="ORF">BOX15_Mlig026044g1</name>
</gene>
<feature type="coiled-coil region" evidence="1">
    <location>
        <begin position="870"/>
        <end position="904"/>
    </location>
</feature>
<protein>
    <recommendedName>
        <fullName evidence="5">Transglutaminase-like domain-containing protein</fullName>
    </recommendedName>
</protein>
<keyword evidence="4" id="KW-1185">Reference proteome</keyword>